<dbReference type="AlphaFoldDB" id="A0A9N8H9S9"/>
<comment type="caution">
    <text evidence="1">The sequence shown here is derived from an EMBL/GenBank/DDBJ whole genome shotgun (WGS) entry which is preliminary data.</text>
</comment>
<name>A0A9N8H9S9_9STRA</name>
<protein>
    <submittedName>
        <fullName evidence="1">Uncharacterized protein</fullName>
    </submittedName>
</protein>
<accession>A0A9N8H9S9</accession>
<evidence type="ECO:0000313" key="1">
    <source>
        <dbReference type="EMBL" id="CAB9504595.1"/>
    </source>
</evidence>
<dbReference type="EMBL" id="CAICTM010000201">
    <property type="protein sequence ID" value="CAB9504595.1"/>
    <property type="molecule type" value="Genomic_DNA"/>
</dbReference>
<organism evidence="1 2">
    <name type="scientific">Seminavis robusta</name>
    <dbReference type="NCBI Taxonomy" id="568900"/>
    <lineage>
        <taxon>Eukaryota</taxon>
        <taxon>Sar</taxon>
        <taxon>Stramenopiles</taxon>
        <taxon>Ochrophyta</taxon>
        <taxon>Bacillariophyta</taxon>
        <taxon>Bacillariophyceae</taxon>
        <taxon>Bacillariophycidae</taxon>
        <taxon>Naviculales</taxon>
        <taxon>Naviculaceae</taxon>
        <taxon>Seminavis</taxon>
    </lineage>
</organism>
<sequence>MPFSWRCLATTSGTEIGVETSSLGTVALVLAGRDVCSPSVGPVNLEQYAYTPLFRITVMDQARTRNIASICLPSDCTWILDQPRKVKSANSGLRAYRLKISVSSTKDGWDTVMITLPYDGENGSAVLFGQALAHAFDVVKESLRQA</sequence>
<proteinExistence type="predicted"/>
<reference evidence="1" key="1">
    <citation type="submission" date="2020-06" db="EMBL/GenBank/DDBJ databases">
        <authorList>
            <consortium name="Plant Systems Biology data submission"/>
        </authorList>
    </citation>
    <scope>NUCLEOTIDE SEQUENCE</scope>
    <source>
        <strain evidence="1">D6</strain>
    </source>
</reference>
<keyword evidence="2" id="KW-1185">Reference proteome</keyword>
<evidence type="ECO:0000313" key="2">
    <source>
        <dbReference type="Proteomes" id="UP001153069"/>
    </source>
</evidence>
<gene>
    <name evidence="1" type="ORF">SEMRO_202_G085300.1</name>
</gene>
<dbReference type="Proteomes" id="UP001153069">
    <property type="component" value="Unassembled WGS sequence"/>
</dbReference>